<evidence type="ECO:0000256" key="3">
    <source>
        <dbReference type="ARBA" id="ARBA00006958"/>
    </source>
</evidence>
<dbReference type="PANTHER" id="PTHR22930:SF293">
    <property type="entry name" value="PROTEIN ALP1-LIKE"/>
    <property type="match status" value="1"/>
</dbReference>
<gene>
    <name evidence="9" type="ORF">RchiOBHm_Chr1g0331991</name>
</gene>
<keyword evidence="4" id="KW-0540">Nuclease</keyword>
<evidence type="ECO:0000256" key="2">
    <source>
        <dbReference type="ARBA" id="ARBA00004123"/>
    </source>
</evidence>
<evidence type="ECO:0000256" key="7">
    <source>
        <dbReference type="ARBA" id="ARBA00023242"/>
    </source>
</evidence>
<sequence>MQVPKVDKPRYRTRKGEIATNVLGICDRNMMFIFVFPGWEGSASDSRVLRDALSRPNGLKVPRGFYYLVDVGYANSEGFLAPYRGTSYHIEEWESRRPRNCEQYFNMKHASARNVIERCFGVLKGRWAILRSPSFYPIDTQTQIILACCLLHNFIRREMSQDPMEEQVNLNYNGITRVESSSRSNISRRDESPSDQWHTWRDDLAEKMFNEWKRRQRQRERQNMMIQ</sequence>
<proteinExistence type="inferred from homology"/>
<dbReference type="Gramene" id="PRQ56094">
    <property type="protein sequence ID" value="PRQ56094"/>
    <property type="gene ID" value="RchiOBHm_Chr1g0331991"/>
</dbReference>
<dbReference type="EMBL" id="PDCK01000039">
    <property type="protein sequence ID" value="PRQ56094.1"/>
    <property type="molecule type" value="Genomic_DNA"/>
</dbReference>
<reference evidence="9 10" key="1">
    <citation type="journal article" date="2018" name="Nat. Genet.">
        <title>The Rosa genome provides new insights in the design of modern roses.</title>
        <authorList>
            <person name="Bendahmane M."/>
        </authorList>
    </citation>
    <scope>NUCLEOTIDE SEQUENCE [LARGE SCALE GENOMIC DNA]</scope>
    <source>
        <strain evidence="10">cv. Old Blush</strain>
    </source>
</reference>
<dbReference type="GO" id="GO:0016787">
    <property type="term" value="F:hydrolase activity"/>
    <property type="evidence" value="ECO:0007669"/>
    <property type="project" value="UniProtKB-KW"/>
</dbReference>
<dbReference type="Pfam" id="PF13359">
    <property type="entry name" value="DDE_Tnp_4"/>
    <property type="match status" value="1"/>
</dbReference>
<evidence type="ECO:0000256" key="4">
    <source>
        <dbReference type="ARBA" id="ARBA00022722"/>
    </source>
</evidence>
<evidence type="ECO:0000313" key="9">
    <source>
        <dbReference type="EMBL" id="PRQ56094.1"/>
    </source>
</evidence>
<dbReference type="GO" id="GO:0004518">
    <property type="term" value="F:nuclease activity"/>
    <property type="evidence" value="ECO:0007669"/>
    <property type="project" value="UniProtKB-KW"/>
</dbReference>
<keyword evidence="6" id="KW-0378">Hydrolase</keyword>
<comment type="similarity">
    <text evidence="3">Belongs to the HARBI1 family.</text>
</comment>
<accession>A0A2P6SBP3</accession>
<dbReference type="Proteomes" id="UP000238479">
    <property type="component" value="Chromosome 1"/>
</dbReference>
<keyword evidence="7" id="KW-0539">Nucleus</keyword>
<dbReference type="GO" id="GO:0046872">
    <property type="term" value="F:metal ion binding"/>
    <property type="evidence" value="ECO:0007669"/>
    <property type="project" value="UniProtKB-KW"/>
</dbReference>
<dbReference type="InterPro" id="IPR027806">
    <property type="entry name" value="HARBI1_dom"/>
</dbReference>
<dbReference type="PANTHER" id="PTHR22930">
    <property type="match status" value="1"/>
</dbReference>
<evidence type="ECO:0000256" key="1">
    <source>
        <dbReference type="ARBA" id="ARBA00001968"/>
    </source>
</evidence>
<evidence type="ECO:0000256" key="5">
    <source>
        <dbReference type="ARBA" id="ARBA00022723"/>
    </source>
</evidence>
<feature type="domain" description="DDE Tnp4" evidence="8">
    <location>
        <begin position="3"/>
        <end position="153"/>
    </location>
</feature>
<dbReference type="AlphaFoldDB" id="A0A2P6SBP3"/>
<comment type="subcellular location">
    <subcellularLocation>
        <location evidence="2">Nucleus</location>
    </subcellularLocation>
</comment>
<name>A0A2P6SBP3_ROSCH</name>
<keyword evidence="5" id="KW-0479">Metal-binding</keyword>
<comment type="cofactor">
    <cofactor evidence="1">
        <name>a divalent metal cation</name>
        <dbReference type="ChEBI" id="CHEBI:60240"/>
    </cofactor>
</comment>
<comment type="caution">
    <text evidence="9">The sequence shown here is derived from an EMBL/GenBank/DDBJ whole genome shotgun (WGS) entry which is preliminary data.</text>
</comment>
<dbReference type="GO" id="GO:0005634">
    <property type="term" value="C:nucleus"/>
    <property type="evidence" value="ECO:0007669"/>
    <property type="project" value="UniProtKB-SubCell"/>
</dbReference>
<organism evidence="9 10">
    <name type="scientific">Rosa chinensis</name>
    <name type="common">China rose</name>
    <dbReference type="NCBI Taxonomy" id="74649"/>
    <lineage>
        <taxon>Eukaryota</taxon>
        <taxon>Viridiplantae</taxon>
        <taxon>Streptophyta</taxon>
        <taxon>Embryophyta</taxon>
        <taxon>Tracheophyta</taxon>
        <taxon>Spermatophyta</taxon>
        <taxon>Magnoliopsida</taxon>
        <taxon>eudicotyledons</taxon>
        <taxon>Gunneridae</taxon>
        <taxon>Pentapetalae</taxon>
        <taxon>rosids</taxon>
        <taxon>fabids</taxon>
        <taxon>Rosales</taxon>
        <taxon>Rosaceae</taxon>
        <taxon>Rosoideae</taxon>
        <taxon>Rosoideae incertae sedis</taxon>
        <taxon>Rosa</taxon>
    </lineage>
</organism>
<protein>
    <submittedName>
        <fullName evidence="9">Putative harbinger transposase-derived nuclease domain-containing protein</fullName>
    </submittedName>
</protein>
<evidence type="ECO:0000256" key="6">
    <source>
        <dbReference type="ARBA" id="ARBA00022801"/>
    </source>
</evidence>
<dbReference type="InterPro" id="IPR045249">
    <property type="entry name" value="HARBI1-like"/>
</dbReference>
<evidence type="ECO:0000259" key="8">
    <source>
        <dbReference type="Pfam" id="PF13359"/>
    </source>
</evidence>
<dbReference type="OMA" id="HNSEMIS"/>
<evidence type="ECO:0000313" key="10">
    <source>
        <dbReference type="Proteomes" id="UP000238479"/>
    </source>
</evidence>
<keyword evidence="10" id="KW-1185">Reference proteome</keyword>